<organism evidence="6 7">
    <name type="scientific">Sneathiella chungangensis</name>
    <dbReference type="NCBI Taxonomy" id="1418234"/>
    <lineage>
        <taxon>Bacteria</taxon>
        <taxon>Pseudomonadati</taxon>
        <taxon>Pseudomonadota</taxon>
        <taxon>Alphaproteobacteria</taxon>
        <taxon>Sneathiellales</taxon>
        <taxon>Sneathiellaceae</taxon>
        <taxon>Sneathiella</taxon>
    </lineage>
</organism>
<comment type="similarity">
    <text evidence="1">Belongs to the LysR transcriptional regulatory family.</text>
</comment>
<evidence type="ECO:0000259" key="5">
    <source>
        <dbReference type="PROSITE" id="PS50931"/>
    </source>
</evidence>
<dbReference type="OrthoDB" id="7282659at2"/>
<evidence type="ECO:0000256" key="2">
    <source>
        <dbReference type="ARBA" id="ARBA00023015"/>
    </source>
</evidence>
<name>A0A845MID8_9PROT</name>
<accession>A0A845MID8</accession>
<dbReference type="PROSITE" id="PS50931">
    <property type="entry name" value="HTH_LYSR"/>
    <property type="match status" value="1"/>
</dbReference>
<evidence type="ECO:0000256" key="3">
    <source>
        <dbReference type="ARBA" id="ARBA00023125"/>
    </source>
</evidence>
<dbReference type="AlphaFoldDB" id="A0A845MID8"/>
<proteinExistence type="inferred from homology"/>
<dbReference type="PRINTS" id="PR00039">
    <property type="entry name" value="HTHLYSR"/>
</dbReference>
<dbReference type="EMBL" id="WTVA01000004">
    <property type="protein sequence ID" value="MZR22754.1"/>
    <property type="molecule type" value="Genomic_DNA"/>
</dbReference>
<dbReference type="Pfam" id="PF00126">
    <property type="entry name" value="HTH_1"/>
    <property type="match status" value="1"/>
</dbReference>
<evidence type="ECO:0000256" key="4">
    <source>
        <dbReference type="ARBA" id="ARBA00023163"/>
    </source>
</evidence>
<dbReference type="Pfam" id="PF03466">
    <property type="entry name" value="LysR_substrate"/>
    <property type="match status" value="1"/>
</dbReference>
<evidence type="ECO:0000313" key="7">
    <source>
        <dbReference type="Proteomes" id="UP000445696"/>
    </source>
</evidence>
<dbReference type="RefSeq" id="WP_161339218.1">
    <property type="nucleotide sequence ID" value="NZ_JBHSDG010000004.1"/>
</dbReference>
<dbReference type="InterPro" id="IPR036388">
    <property type="entry name" value="WH-like_DNA-bd_sf"/>
</dbReference>
<dbReference type="Gene3D" id="3.40.190.10">
    <property type="entry name" value="Periplasmic binding protein-like II"/>
    <property type="match status" value="2"/>
</dbReference>
<dbReference type="GO" id="GO:0003677">
    <property type="term" value="F:DNA binding"/>
    <property type="evidence" value="ECO:0007669"/>
    <property type="project" value="UniProtKB-KW"/>
</dbReference>
<dbReference type="InterPro" id="IPR000847">
    <property type="entry name" value="LysR_HTH_N"/>
</dbReference>
<dbReference type="SUPFAM" id="SSF53850">
    <property type="entry name" value="Periplasmic binding protein-like II"/>
    <property type="match status" value="1"/>
</dbReference>
<feature type="domain" description="HTH lysR-type" evidence="5">
    <location>
        <begin position="18"/>
        <end position="67"/>
    </location>
</feature>
<reference evidence="6 7" key="1">
    <citation type="journal article" date="2014" name="Int. J. Syst. Evol. Microbiol.">
        <title>Sneathiella chungangensis sp. nov., isolated from a marine sand, and emended description of the genus Sneathiella.</title>
        <authorList>
            <person name="Siamphan C."/>
            <person name="Kim H."/>
            <person name="Lee J.S."/>
            <person name="Kim W."/>
        </authorList>
    </citation>
    <scope>NUCLEOTIDE SEQUENCE [LARGE SCALE GENOMIC DNA]</scope>
    <source>
        <strain evidence="6 7">KCTC 32476</strain>
    </source>
</reference>
<evidence type="ECO:0000313" key="6">
    <source>
        <dbReference type="EMBL" id="MZR22754.1"/>
    </source>
</evidence>
<keyword evidence="4" id="KW-0804">Transcription</keyword>
<gene>
    <name evidence="6" type="ORF">GQF03_10470</name>
</gene>
<keyword evidence="2" id="KW-0805">Transcription regulation</keyword>
<keyword evidence="7" id="KW-1185">Reference proteome</keyword>
<dbReference type="Gene3D" id="1.10.10.10">
    <property type="entry name" value="Winged helix-like DNA-binding domain superfamily/Winged helix DNA-binding domain"/>
    <property type="match status" value="1"/>
</dbReference>
<dbReference type="GO" id="GO:0003700">
    <property type="term" value="F:DNA-binding transcription factor activity"/>
    <property type="evidence" value="ECO:0007669"/>
    <property type="project" value="InterPro"/>
</dbReference>
<evidence type="ECO:0000256" key="1">
    <source>
        <dbReference type="ARBA" id="ARBA00009437"/>
    </source>
</evidence>
<dbReference type="InterPro" id="IPR036390">
    <property type="entry name" value="WH_DNA-bd_sf"/>
</dbReference>
<protein>
    <submittedName>
        <fullName evidence="6">LysR family transcriptional regulator</fullName>
    </submittedName>
</protein>
<dbReference type="Proteomes" id="UP000445696">
    <property type="component" value="Unassembled WGS sequence"/>
</dbReference>
<keyword evidence="3" id="KW-0238">DNA-binding</keyword>
<sequence>MNKNSALVNKLAKSAAFLIAIKEEKSFAGAALRLSIDQSAISHRIRMLEDAIGLPLFERTTRKITLTETGKILCDAAESATLVWNAALEKIRTDRQSNQIKLTVPSSLAMKWLVPAISRMDEAGLDLSLDVNDSMVDLHAAEADVAIRFGPGPYPGFHVDHLAHCEFTPVAQTSFEIGADHNFWDLAEENLTLLSDRRGQHDGTGYSWDNYFQEIHAAKPNAARRHSFDRADLMLQAAMSGMGIALGRTLLIENDIAAGFLKVVGPPASTRSTYWLVTTASFAQSGKYQLLLSWLKEQIYSTAQYDATGAL</sequence>
<dbReference type="PANTHER" id="PTHR30537">
    <property type="entry name" value="HTH-TYPE TRANSCRIPTIONAL REGULATOR"/>
    <property type="match status" value="1"/>
</dbReference>
<dbReference type="InterPro" id="IPR058163">
    <property type="entry name" value="LysR-type_TF_proteobact-type"/>
</dbReference>
<dbReference type="PANTHER" id="PTHR30537:SF5">
    <property type="entry name" value="HTH-TYPE TRANSCRIPTIONAL ACTIVATOR TTDR-RELATED"/>
    <property type="match status" value="1"/>
</dbReference>
<comment type="caution">
    <text evidence="6">The sequence shown here is derived from an EMBL/GenBank/DDBJ whole genome shotgun (WGS) entry which is preliminary data.</text>
</comment>
<dbReference type="InterPro" id="IPR005119">
    <property type="entry name" value="LysR_subst-bd"/>
</dbReference>
<dbReference type="SUPFAM" id="SSF46785">
    <property type="entry name" value="Winged helix' DNA-binding domain"/>
    <property type="match status" value="1"/>
</dbReference>